<dbReference type="RefSeq" id="WP_144874262.1">
    <property type="nucleotide sequence ID" value="NZ_LR214076.1"/>
</dbReference>
<protein>
    <recommendedName>
        <fullName evidence="1">SMEK domain-containing protein</fullName>
    </recommendedName>
</protein>
<name>A0A563VVH3_9CYAN</name>
<evidence type="ECO:0000313" key="2">
    <source>
        <dbReference type="EMBL" id="VEP15468.1"/>
    </source>
</evidence>
<dbReference type="EMBL" id="CAACVJ010000267">
    <property type="protein sequence ID" value="VEP15468.1"/>
    <property type="molecule type" value="Genomic_DNA"/>
</dbReference>
<dbReference type="NCBIfam" id="NF033859">
    <property type="entry name" value="SMEK_N"/>
    <property type="match status" value="1"/>
</dbReference>
<organism evidence="2 3">
    <name type="scientific">Hyella patelloides LEGE 07179</name>
    <dbReference type="NCBI Taxonomy" id="945734"/>
    <lineage>
        <taxon>Bacteria</taxon>
        <taxon>Bacillati</taxon>
        <taxon>Cyanobacteriota</taxon>
        <taxon>Cyanophyceae</taxon>
        <taxon>Pleurocapsales</taxon>
        <taxon>Hyellaceae</taxon>
        <taxon>Hyella</taxon>
    </lineage>
</organism>
<reference evidence="2 3" key="1">
    <citation type="submission" date="2019-01" db="EMBL/GenBank/DDBJ databases">
        <authorList>
            <person name="Brito A."/>
        </authorList>
    </citation>
    <scope>NUCLEOTIDE SEQUENCE [LARGE SCALE GENOMIC DNA]</scope>
    <source>
        <strain evidence="2">1</strain>
    </source>
</reference>
<sequence length="145" mass="16734">MNLLESQNRIIYLMSIFVAQIKCATAMGRTDLNKVSETILIPLFSDIYGYTNLRNLNADIENYPGIDLEGELLLDGEVRKTAFQITATANTEKIKKTLKKFVQYELYGKYDRLIIYILVEKQESYSGKGYDTKSDYKRPDIILKK</sequence>
<dbReference type="Proteomes" id="UP000320055">
    <property type="component" value="Unassembled WGS sequence"/>
</dbReference>
<evidence type="ECO:0000313" key="3">
    <source>
        <dbReference type="Proteomes" id="UP000320055"/>
    </source>
</evidence>
<dbReference type="OrthoDB" id="789223at2"/>
<proteinExistence type="predicted"/>
<dbReference type="AlphaFoldDB" id="A0A563VVH3"/>
<feature type="domain" description="SMEK" evidence="1">
    <location>
        <begin position="10"/>
        <end position="136"/>
    </location>
</feature>
<keyword evidence="3" id="KW-1185">Reference proteome</keyword>
<dbReference type="Pfam" id="PF21941">
    <property type="entry name" value="SMEK_N"/>
    <property type="match status" value="1"/>
</dbReference>
<dbReference type="InterPro" id="IPR047740">
    <property type="entry name" value="SMEK_dom"/>
</dbReference>
<gene>
    <name evidence="2" type="ORF">H1P_3390001</name>
</gene>
<accession>A0A563VVH3</accession>
<evidence type="ECO:0000259" key="1">
    <source>
        <dbReference type="Pfam" id="PF21941"/>
    </source>
</evidence>